<evidence type="ECO:0008006" key="2">
    <source>
        <dbReference type="Google" id="ProtNLM"/>
    </source>
</evidence>
<dbReference type="InterPro" id="IPR029063">
    <property type="entry name" value="SAM-dependent_MTases_sf"/>
</dbReference>
<dbReference type="Gene3D" id="3.40.50.150">
    <property type="entry name" value="Vaccinia Virus protein VP39"/>
    <property type="match status" value="1"/>
</dbReference>
<dbReference type="EMBL" id="MN448274">
    <property type="protein sequence ID" value="QFG73961.1"/>
    <property type="molecule type" value="Genomic_DNA"/>
</dbReference>
<name>A0A5J6VKL3_9VIRU</name>
<proteinExistence type="predicted"/>
<accession>A0A5J6VKL3</accession>
<organism evidence="1">
    <name type="scientific">Megaviridae environmental sample</name>
    <dbReference type="NCBI Taxonomy" id="1737588"/>
    <lineage>
        <taxon>Viruses</taxon>
        <taxon>Varidnaviria</taxon>
        <taxon>Bamfordvirae</taxon>
        <taxon>Nucleocytoviricota</taxon>
        <taxon>Megaviricetes</taxon>
        <taxon>Imitervirales</taxon>
        <taxon>Mimiviridae</taxon>
        <taxon>environmental samples</taxon>
    </lineage>
</organism>
<protein>
    <recommendedName>
        <fullName evidence="2">Methyltransferase</fullName>
    </recommendedName>
</protein>
<sequence>MKLFPLYSSKFKIHTFTGKNNDYFKSKIKVCYVAKSKLDIINICNLRKSVDPNYIYLVHGDSYNNDTHDTLLREFRHIQAICPIMLSRDEILLNGCLISQLPISKINTMKDLYKECVKRWGMAIVENSMILDNNINYMNHKFTCDFKMIANKNLPTYSHGWMDNSVKHNLIWAIKSFNPKVIIELGTWLATSSQVLLQYMDVNAELYLCDKFTPLVFSNQRFTTYNCGDRFYFNVPRIETCIGNLSQDLNNKTVIFKGGEIYDTLKSLKRADMYFIDFEKSFKRLLKLLLQLAKFNPVIVGDDYGFQGVKKAIAKFNTLVPRYSCHIYGVSYVLFIKSKNTPIYVRAKTTRDAHIAAISGMSLDMAVDLKYPPEYIALLIVRELKNHQHNNVIKYMNHVDFNHSYLVLGKNNTCYHYLGYYYRNNIDVWLLFTQEQTPLHIYNSYMLTAYEYFTHHDDSLWII</sequence>
<reference evidence="1" key="1">
    <citation type="journal article" date="2019" name="Philos. Trans. R. Soc. Lond., B, Biol. Sci.">
        <title>Targeted metagenomic recovery of four divergent viruses reveals shared and distinctive characteristics of giant viruses of marine eukaryotes.</title>
        <authorList>
            <person name="Needham D.M."/>
            <person name="Poirier C."/>
            <person name="Hehenberger E."/>
            <person name="Jimenez V."/>
            <person name="Swalwell J.E."/>
            <person name="Santoro A.E."/>
            <person name="Worden A.Z."/>
        </authorList>
    </citation>
    <scope>NUCLEOTIDE SEQUENCE</scope>
    <source>
        <strain evidence="1">OPacV-662</strain>
    </source>
</reference>
<evidence type="ECO:0000313" key="1">
    <source>
        <dbReference type="EMBL" id="QFG73961.1"/>
    </source>
</evidence>